<keyword evidence="6 13" id="KW-1133">Transmembrane helix</keyword>
<feature type="transmembrane region" description="Helical" evidence="13">
    <location>
        <begin position="263"/>
        <end position="286"/>
    </location>
</feature>
<dbReference type="GO" id="GO:0031966">
    <property type="term" value="C:mitochondrial membrane"/>
    <property type="evidence" value="ECO:0007669"/>
    <property type="project" value="UniProtKB-SubCell"/>
</dbReference>
<evidence type="ECO:0000256" key="2">
    <source>
        <dbReference type="ARBA" id="ARBA00016335"/>
    </source>
</evidence>
<reference evidence="14 15" key="1">
    <citation type="submission" date="2016-02" db="EMBL/GenBank/DDBJ databases">
        <title>Complete genome sequence and transcriptome regulation of the pentose utilising yeast Sugiyamaella lignohabitans.</title>
        <authorList>
            <person name="Bellasio M."/>
            <person name="Peymann A."/>
            <person name="Valli M."/>
            <person name="Sipitzky M."/>
            <person name="Graf A."/>
            <person name="Sauer M."/>
            <person name="Marx H."/>
            <person name="Mattanovich D."/>
        </authorList>
    </citation>
    <scope>NUCLEOTIDE SEQUENCE [LARGE SCALE GENOMIC DNA]</scope>
    <source>
        <strain evidence="14 15">CBS 10342</strain>
    </source>
</reference>
<evidence type="ECO:0000313" key="14">
    <source>
        <dbReference type="EMBL" id="ANB11887.1"/>
    </source>
</evidence>
<keyword evidence="7 11" id="KW-0496">Mitochondrion</keyword>
<proteinExistence type="inferred from homology"/>
<dbReference type="FunFam" id="1.10.357.140:FF:000004">
    <property type="entry name" value="Protoheme IX farnesyltransferase, mitochondrial"/>
    <property type="match status" value="1"/>
</dbReference>
<dbReference type="InterPro" id="IPR044878">
    <property type="entry name" value="UbiA_sf"/>
</dbReference>
<dbReference type="CDD" id="cd13957">
    <property type="entry name" value="PT_UbiA_Cox10"/>
    <property type="match status" value="1"/>
</dbReference>
<dbReference type="AlphaFoldDB" id="A0A161HHW8"/>
<sequence length="504" mass="55115">MLYRCQSYEKNELIRALSHFSSAARSTTTSKLCRHFSSSRNLLIRSAAARSSSDVLRQDTFFSNIYLSQGHSRNSSSKSASVSSILYPKSDLDLGSVPSSPVNTSESDPSNASSGRAKATVYSSSTRSAIFSRSGSDSNNKTSDELRTASKENSTATDTIPIIPFEVRQLDHSSPRRSKPVTEIPFYAPYLALTKPRLSALVVLSAMSSYALTPYDATLSQLLFLTIGTALSSGSANAINMAREYEYDAQMTRTRTRPVVRGLLSPGQAFGFAGLSGTLGVASLYFGVNPTVAALGAANIVLYGWTYTSLKRKSIINTWVGAVVGAIPPLMGWAASSSLTDPGAWALAGLLYAWQFPHFNSLSHNIREEYRRAGYVMAAWTNPSLNARVALKYSVAMFPLCIALSYYNVTDWFYAIDSGILNGWLTYLAFKFWTEQRHIVGPVIEAASSSSAGGSSSYARKLFWGSVLHLPGVLVLAMIHKKGQWDWLWPQEEEEEEDIDADEE</sequence>
<organism evidence="14 15">
    <name type="scientific">Sugiyamaella lignohabitans</name>
    <dbReference type="NCBI Taxonomy" id="796027"/>
    <lineage>
        <taxon>Eukaryota</taxon>
        <taxon>Fungi</taxon>
        <taxon>Dikarya</taxon>
        <taxon>Ascomycota</taxon>
        <taxon>Saccharomycotina</taxon>
        <taxon>Dipodascomycetes</taxon>
        <taxon>Dipodascales</taxon>
        <taxon>Trichomonascaceae</taxon>
        <taxon>Sugiyamaella</taxon>
    </lineage>
</organism>
<feature type="transmembrane region" description="Helical" evidence="13">
    <location>
        <begin position="389"/>
        <end position="406"/>
    </location>
</feature>
<dbReference type="Proteomes" id="UP000189580">
    <property type="component" value="Chromosome a"/>
</dbReference>
<feature type="transmembrane region" description="Helical" evidence="13">
    <location>
        <begin position="315"/>
        <end position="336"/>
    </location>
</feature>
<comment type="subcellular location">
    <subcellularLocation>
        <location evidence="1">Mitochondrion membrane</location>
        <topology evidence="1">Multi-pass membrane protein</topology>
    </subcellularLocation>
</comment>
<evidence type="ECO:0000256" key="8">
    <source>
        <dbReference type="ARBA" id="ARBA00023133"/>
    </source>
</evidence>
<dbReference type="KEGG" id="slb:AWJ20_114"/>
<keyword evidence="5" id="KW-0809">Transit peptide</keyword>
<name>A0A161HHW8_9ASCO</name>
<dbReference type="OrthoDB" id="5211at2759"/>
<dbReference type="HAMAP" id="MF_00154">
    <property type="entry name" value="CyoE_CtaB"/>
    <property type="match status" value="1"/>
</dbReference>
<evidence type="ECO:0000256" key="9">
    <source>
        <dbReference type="ARBA" id="ARBA00023136"/>
    </source>
</evidence>
<protein>
    <recommendedName>
        <fullName evidence="2 11">Protoheme IX farnesyltransferase, mitochondrial</fullName>
        <ecNumber evidence="11">2.5.1.-</ecNumber>
    </recommendedName>
    <alternativeName>
        <fullName evidence="10 11">Heme O synthase</fullName>
    </alternativeName>
</protein>
<comment type="function">
    <text evidence="11">Converts protoheme IX and farnesyl diphosphate to heme O.</text>
</comment>
<dbReference type="RefSeq" id="XP_018734364.1">
    <property type="nucleotide sequence ID" value="XM_018877990.1"/>
</dbReference>
<evidence type="ECO:0000256" key="12">
    <source>
        <dbReference type="SAM" id="MobiDB-lite"/>
    </source>
</evidence>
<dbReference type="PROSITE" id="PS00943">
    <property type="entry name" value="UBIA"/>
    <property type="match status" value="1"/>
</dbReference>
<feature type="compositionally biased region" description="Low complexity" evidence="12">
    <location>
        <begin position="123"/>
        <end position="136"/>
    </location>
</feature>
<dbReference type="EMBL" id="CP014501">
    <property type="protein sequence ID" value="ANB11887.1"/>
    <property type="molecule type" value="Genomic_DNA"/>
</dbReference>
<keyword evidence="4 13" id="KW-0812">Transmembrane</keyword>
<evidence type="ECO:0000256" key="1">
    <source>
        <dbReference type="ARBA" id="ARBA00004225"/>
    </source>
</evidence>
<dbReference type="InterPro" id="IPR030470">
    <property type="entry name" value="UbiA_prenylTrfase_CS"/>
</dbReference>
<dbReference type="NCBIfam" id="TIGR01473">
    <property type="entry name" value="cyoE_ctaB"/>
    <property type="match status" value="1"/>
</dbReference>
<dbReference type="InterPro" id="IPR006369">
    <property type="entry name" value="Protohaem_IX_farnesylTrfase"/>
</dbReference>
<gene>
    <name evidence="14" type="primary">COX10</name>
    <name evidence="14" type="ORF">AWJ20_114</name>
</gene>
<dbReference type="PANTHER" id="PTHR43448:SF2">
    <property type="entry name" value="PROTOHEME IX FARNESYLTRANSFERASE, MITOCHONDRIAL"/>
    <property type="match status" value="1"/>
</dbReference>
<dbReference type="GeneID" id="30032909"/>
<keyword evidence="15" id="KW-1185">Reference proteome</keyword>
<feature type="region of interest" description="Disordered" evidence="12">
    <location>
        <begin position="96"/>
        <end position="154"/>
    </location>
</feature>
<evidence type="ECO:0000256" key="7">
    <source>
        <dbReference type="ARBA" id="ARBA00023128"/>
    </source>
</evidence>
<comment type="similarity">
    <text evidence="11">Belongs to the ubiA prenyltransferase family.</text>
</comment>
<evidence type="ECO:0000256" key="5">
    <source>
        <dbReference type="ARBA" id="ARBA00022946"/>
    </source>
</evidence>
<feature type="transmembrane region" description="Helical" evidence="13">
    <location>
        <begin position="221"/>
        <end position="242"/>
    </location>
</feature>
<evidence type="ECO:0000256" key="10">
    <source>
        <dbReference type="ARBA" id="ARBA00030253"/>
    </source>
</evidence>
<accession>A0A161HHW8</accession>
<evidence type="ECO:0000256" key="3">
    <source>
        <dbReference type="ARBA" id="ARBA00022679"/>
    </source>
</evidence>
<dbReference type="InterPro" id="IPR000537">
    <property type="entry name" value="UbiA_prenyltransferase"/>
</dbReference>
<keyword evidence="9 11" id="KW-0472">Membrane</keyword>
<dbReference type="InterPro" id="IPR016315">
    <property type="entry name" value="Protohaem_IX_farnesylTrfase_mt"/>
</dbReference>
<dbReference type="GO" id="GO:0006784">
    <property type="term" value="P:heme A biosynthetic process"/>
    <property type="evidence" value="ECO:0007669"/>
    <property type="project" value="TreeGrafter"/>
</dbReference>
<dbReference type="PIRSF" id="PIRSF001773">
    <property type="entry name" value="COX10"/>
    <property type="match status" value="1"/>
</dbReference>
<dbReference type="PANTHER" id="PTHR43448">
    <property type="entry name" value="PROTOHEME IX FARNESYLTRANSFERASE, MITOCHONDRIAL"/>
    <property type="match status" value="1"/>
</dbReference>
<keyword evidence="8 11" id="KW-0350">Heme biosynthesis</keyword>
<dbReference type="EC" id="2.5.1.-" evidence="11"/>
<dbReference type="GO" id="GO:0008495">
    <property type="term" value="F:protoheme IX farnesyltransferase activity"/>
    <property type="evidence" value="ECO:0007669"/>
    <property type="project" value="InterPro"/>
</dbReference>
<keyword evidence="3 11" id="KW-0808">Transferase</keyword>
<evidence type="ECO:0000313" key="15">
    <source>
        <dbReference type="Proteomes" id="UP000189580"/>
    </source>
</evidence>
<evidence type="ECO:0000256" key="4">
    <source>
        <dbReference type="ARBA" id="ARBA00022692"/>
    </source>
</evidence>
<feature type="transmembrane region" description="Helical" evidence="13">
    <location>
        <begin position="462"/>
        <end position="480"/>
    </location>
</feature>
<feature type="transmembrane region" description="Helical" evidence="13">
    <location>
        <begin position="292"/>
        <end position="308"/>
    </location>
</feature>
<evidence type="ECO:0000256" key="13">
    <source>
        <dbReference type="SAM" id="Phobius"/>
    </source>
</evidence>
<dbReference type="Pfam" id="PF01040">
    <property type="entry name" value="UbiA"/>
    <property type="match status" value="1"/>
</dbReference>
<dbReference type="Gene3D" id="1.10.357.140">
    <property type="entry name" value="UbiA prenyltransferase"/>
    <property type="match status" value="1"/>
</dbReference>
<evidence type="ECO:0000256" key="6">
    <source>
        <dbReference type="ARBA" id="ARBA00022989"/>
    </source>
</evidence>
<evidence type="ECO:0000256" key="11">
    <source>
        <dbReference type="PIRNR" id="PIRNR001773"/>
    </source>
</evidence>
<feature type="compositionally biased region" description="Polar residues" evidence="12">
    <location>
        <begin position="97"/>
        <end position="114"/>
    </location>
</feature>
<feature type="transmembrane region" description="Helical" evidence="13">
    <location>
        <begin position="342"/>
        <end position="362"/>
    </location>
</feature>